<organism evidence="7 8">
    <name type="scientific">Nonomuraea rosea</name>
    <dbReference type="NCBI Taxonomy" id="638574"/>
    <lineage>
        <taxon>Bacteria</taxon>
        <taxon>Bacillati</taxon>
        <taxon>Actinomycetota</taxon>
        <taxon>Actinomycetes</taxon>
        <taxon>Streptosporangiales</taxon>
        <taxon>Streptosporangiaceae</taxon>
        <taxon>Nonomuraea</taxon>
    </lineage>
</organism>
<dbReference type="InterPro" id="IPR001851">
    <property type="entry name" value="ABC_transp_permease"/>
</dbReference>
<dbReference type="EMBL" id="BAABDQ010000051">
    <property type="protein sequence ID" value="GAA3614633.1"/>
    <property type="molecule type" value="Genomic_DNA"/>
</dbReference>
<sequence>MTTTDSSGMTAAEAFRQRPLTPLQRLQRILHRHPQISPLVVLLAAVIVFGLLNGRFLEPSNISLILQQVAIIGALGIGQTLIILTAGIDLSVGAAMLLVAMVMGSLAGQAGLPGILAFLVGMLCGALTGLLNGWLVATVKLPPFIVTLGTLNLFTALGLLMSGGRSIPGDQLGPLLTWTSTSFAVGPFNLTAGVVLVVLMYLGMGYALSQTAWGRHVYAVGDDAAAARLAGIRTRRVLLSVYAVAGVIFALSAWVLIGRVGAATTNSAVDANLDSITAVVIGGTSLFGGRGRLLGTFIGALIVGVFRNGLALARVDVLYQTLAIGLLIIAAVTLDQWIRRTGAQR</sequence>
<comment type="subcellular location">
    <subcellularLocation>
        <location evidence="1">Cell membrane</location>
        <topology evidence="1">Multi-pass membrane protein</topology>
    </subcellularLocation>
</comment>
<comment type="caution">
    <text evidence="7">The sequence shown here is derived from an EMBL/GenBank/DDBJ whole genome shotgun (WGS) entry which is preliminary data.</text>
</comment>
<evidence type="ECO:0000313" key="7">
    <source>
        <dbReference type="EMBL" id="GAA3614633.1"/>
    </source>
</evidence>
<feature type="transmembrane region" description="Helical" evidence="6">
    <location>
        <begin position="183"/>
        <end position="208"/>
    </location>
</feature>
<evidence type="ECO:0000256" key="6">
    <source>
        <dbReference type="SAM" id="Phobius"/>
    </source>
</evidence>
<dbReference type="Pfam" id="PF02653">
    <property type="entry name" value="BPD_transp_2"/>
    <property type="match status" value="1"/>
</dbReference>
<evidence type="ECO:0000313" key="8">
    <source>
        <dbReference type="Proteomes" id="UP001500630"/>
    </source>
</evidence>
<feature type="transmembrane region" description="Helical" evidence="6">
    <location>
        <begin position="36"/>
        <end position="56"/>
    </location>
</feature>
<dbReference type="PANTHER" id="PTHR32196:SF72">
    <property type="entry name" value="RIBOSE IMPORT PERMEASE PROTEIN RBSC"/>
    <property type="match status" value="1"/>
</dbReference>
<gene>
    <name evidence="7" type="ORF">GCM10022419_119790</name>
</gene>
<feature type="transmembrane region" description="Helical" evidence="6">
    <location>
        <begin position="144"/>
        <end position="163"/>
    </location>
</feature>
<keyword evidence="5 6" id="KW-0472">Membrane</keyword>
<dbReference type="Proteomes" id="UP001500630">
    <property type="component" value="Unassembled WGS sequence"/>
</dbReference>
<feature type="transmembrane region" description="Helical" evidence="6">
    <location>
        <begin position="237"/>
        <end position="257"/>
    </location>
</feature>
<feature type="transmembrane region" description="Helical" evidence="6">
    <location>
        <begin position="317"/>
        <end position="338"/>
    </location>
</feature>
<protein>
    <submittedName>
        <fullName evidence="7">ABC transporter permease</fullName>
    </submittedName>
</protein>
<evidence type="ECO:0000256" key="4">
    <source>
        <dbReference type="ARBA" id="ARBA00022989"/>
    </source>
</evidence>
<name>A0ABP6ZMM3_9ACTN</name>
<evidence type="ECO:0000256" key="2">
    <source>
        <dbReference type="ARBA" id="ARBA00022475"/>
    </source>
</evidence>
<keyword evidence="2" id="KW-1003">Cell membrane</keyword>
<keyword evidence="4 6" id="KW-1133">Transmembrane helix</keyword>
<keyword evidence="3 6" id="KW-0812">Transmembrane</keyword>
<proteinExistence type="predicted"/>
<feature type="transmembrane region" description="Helical" evidence="6">
    <location>
        <begin position="114"/>
        <end position="137"/>
    </location>
</feature>
<evidence type="ECO:0000256" key="3">
    <source>
        <dbReference type="ARBA" id="ARBA00022692"/>
    </source>
</evidence>
<feature type="transmembrane region" description="Helical" evidence="6">
    <location>
        <begin position="62"/>
        <end position="83"/>
    </location>
</feature>
<evidence type="ECO:0000256" key="1">
    <source>
        <dbReference type="ARBA" id="ARBA00004651"/>
    </source>
</evidence>
<dbReference type="PANTHER" id="PTHR32196">
    <property type="entry name" value="ABC TRANSPORTER PERMEASE PROTEIN YPHD-RELATED-RELATED"/>
    <property type="match status" value="1"/>
</dbReference>
<dbReference type="RefSeq" id="WP_345576814.1">
    <property type="nucleotide sequence ID" value="NZ_BAABDQ010000051.1"/>
</dbReference>
<reference evidence="8" key="1">
    <citation type="journal article" date="2019" name="Int. J. Syst. Evol. Microbiol.">
        <title>The Global Catalogue of Microorganisms (GCM) 10K type strain sequencing project: providing services to taxonomists for standard genome sequencing and annotation.</title>
        <authorList>
            <consortium name="The Broad Institute Genomics Platform"/>
            <consortium name="The Broad Institute Genome Sequencing Center for Infectious Disease"/>
            <person name="Wu L."/>
            <person name="Ma J."/>
        </authorList>
    </citation>
    <scope>NUCLEOTIDE SEQUENCE [LARGE SCALE GENOMIC DNA]</scope>
    <source>
        <strain evidence="8">JCM 17326</strain>
    </source>
</reference>
<dbReference type="CDD" id="cd06579">
    <property type="entry name" value="TM_PBP1_transp_AraH_like"/>
    <property type="match status" value="1"/>
</dbReference>
<feature type="transmembrane region" description="Helical" evidence="6">
    <location>
        <begin position="294"/>
        <end position="311"/>
    </location>
</feature>
<keyword evidence="8" id="KW-1185">Reference proteome</keyword>
<evidence type="ECO:0000256" key="5">
    <source>
        <dbReference type="ARBA" id="ARBA00023136"/>
    </source>
</evidence>
<accession>A0ABP6ZMM3</accession>